<sequence length="540" mass="59357">MAKVPMLIDETGQPYIILQDQQNEQRISGIDALKNNIYAAMAVGGTIRTSYGPKGMDKALVSRDGDVSVTNDGRTILESMDIANQIARLIVELSIAHDDEVGDGTTGVAILACALCEHCLPLLSKGIHPIRIAEGFEKAASAVCSYIETIADKIEFSQGDVSPLHVPARACISSKIINRQSDQMAKIAVDAVTSVCDWERRDVQFDHIKIESKAGGRLEDTELIQGLLIDKGISHIQMSKKIEKAKIAILTCPFEAPKPKTKYEINIDTTEKYEKLAQEEKEYYRRMVDLCKASGANLIICQWGFDDEANYLLMKNELPAIRWVGGPDIELIAMATGGKIIPRFEDITPEKLGTAELVREITIGNSGDQCMTCIEGCPYTKAVTIFLRGGNKMIIEEAKRSIHDAVCVVRNLIKDNRIVYGGGAVELASSIHINELADTISTQDQYIFRAFAEAMEAIPVCLAENSGLDAMSEIEKVKVQQVTRKNPYLGVDCMELGEPDMKKNGVYETLVGKKAQISLATQVVRMILKIDDLIKEGGEQ</sequence>
<comment type="caution">
    <text evidence="8">The sequence shown here is derived from an EMBL/GenBank/DDBJ whole genome shotgun (WGS) entry which is preliminary data.</text>
</comment>
<dbReference type="SUPFAM" id="SSF52029">
    <property type="entry name" value="GroEL apical domain-like"/>
    <property type="match status" value="1"/>
</dbReference>
<keyword evidence="9" id="KW-1185">Reference proteome</keyword>
<dbReference type="NCBIfam" id="TIGR02343">
    <property type="entry name" value="chap_CCT_epsi"/>
    <property type="match status" value="1"/>
</dbReference>
<name>A0ABQ9XA27_9EUKA</name>
<organism evidence="8 9">
    <name type="scientific">Blattamonas nauphoetae</name>
    <dbReference type="NCBI Taxonomy" id="2049346"/>
    <lineage>
        <taxon>Eukaryota</taxon>
        <taxon>Metamonada</taxon>
        <taxon>Preaxostyla</taxon>
        <taxon>Oxymonadida</taxon>
        <taxon>Blattamonas</taxon>
    </lineage>
</organism>
<evidence type="ECO:0000256" key="4">
    <source>
        <dbReference type="ARBA" id="ARBA00022741"/>
    </source>
</evidence>
<dbReference type="NCBIfam" id="NF041082">
    <property type="entry name" value="thermosome_alpha"/>
    <property type="match status" value="1"/>
</dbReference>
<protein>
    <submittedName>
        <fullName evidence="8">T-complex protein 1 subunit epsilon</fullName>
    </submittedName>
</protein>
<evidence type="ECO:0000256" key="2">
    <source>
        <dbReference type="ARBA" id="ARBA00008020"/>
    </source>
</evidence>
<keyword evidence="3" id="KW-0963">Cytoplasm</keyword>
<evidence type="ECO:0000256" key="3">
    <source>
        <dbReference type="ARBA" id="ARBA00022490"/>
    </source>
</evidence>
<evidence type="ECO:0000256" key="5">
    <source>
        <dbReference type="ARBA" id="ARBA00022840"/>
    </source>
</evidence>
<evidence type="ECO:0000313" key="9">
    <source>
        <dbReference type="Proteomes" id="UP001281761"/>
    </source>
</evidence>
<dbReference type="Gene3D" id="3.30.260.10">
    <property type="entry name" value="TCP-1-like chaperonin intermediate domain"/>
    <property type="match status" value="1"/>
</dbReference>
<keyword evidence="4 7" id="KW-0547">Nucleotide-binding</keyword>
<dbReference type="InterPro" id="IPR027413">
    <property type="entry name" value="GROEL-like_equatorial_sf"/>
</dbReference>
<dbReference type="InterPro" id="IPR053374">
    <property type="entry name" value="TCP-1_chaperonin"/>
</dbReference>
<dbReference type="Gene3D" id="1.10.560.10">
    <property type="entry name" value="GroEL-like equatorial domain"/>
    <property type="match status" value="1"/>
</dbReference>
<dbReference type="PRINTS" id="PR00304">
    <property type="entry name" value="TCOMPLEXTCP1"/>
</dbReference>
<keyword evidence="5 7" id="KW-0067">ATP-binding</keyword>
<comment type="subcellular location">
    <subcellularLocation>
        <location evidence="1">Cytoplasm</location>
    </subcellularLocation>
</comment>
<dbReference type="InterPro" id="IPR002423">
    <property type="entry name" value="Cpn60/GroEL/TCP-1"/>
</dbReference>
<dbReference type="InterPro" id="IPR054827">
    <property type="entry name" value="thermosome_alpha"/>
</dbReference>
<evidence type="ECO:0000256" key="7">
    <source>
        <dbReference type="RuleBase" id="RU004187"/>
    </source>
</evidence>
<dbReference type="InterPro" id="IPR012718">
    <property type="entry name" value="Chap_CCT_epsi"/>
</dbReference>
<evidence type="ECO:0000256" key="6">
    <source>
        <dbReference type="ARBA" id="ARBA00023186"/>
    </source>
</evidence>
<accession>A0ABQ9XA27</accession>
<dbReference type="SUPFAM" id="SSF54849">
    <property type="entry name" value="GroEL-intermediate domain like"/>
    <property type="match status" value="1"/>
</dbReference>
<keyword evidence="6 7" id="KW-0143">Chaperone</keyword>
<dbReference type="InterPro" id="IPR027410">
    <property type="entry name" value="TCP-1-like_intermed_sf"/>
</dbReference>
<evidence type="ECO:0000313" key="8">
    <source>
        <dbReference type="EMBL" id="KAK2949318.1"/>
    </source>
</evidence>
<dbReference type="SUPFAM" id="SSF48592">
    <property type="entry name" value="GroEL equatorial domain-like"/>
    <property type="match status" value="1"/>
</dbReference>
<dbReference type="InterPro" id="IPR017998">
    <property type="entry name" value="Chaperone_TCP-1"/>
</dbReference>
<reference evidence="8 9" key="1">
    <citation type="journal article" date="2022" name="bioRxiv">
        <title>Genomics of Preaxostyla Flagellates Illuminates Evolutionary Transitions and the Path Towards Mitochondrial Loss.</title>
        <authorList>
            <person name="Novak L.V.F."/>
            <person name="Treitli S.C."/>
            <person name="Pyrih J."/>
            <person name="Halakuc P."/>
            <person name="Pipaliya S.V."/>
            <person name="Vacek V."/>
            <person name="Brzon O."/>
            <person name="Soukal P."/>
            <person name="Eme L."/>
            <person name="Dacks J.B."/>
            <person name="Karnkowska A."/>
            <person name="Elias M."/>
            <person name="Hampl V."/>
        </authorList>
    </citation>
    <scope>NUCLEOTIDE SEQUENCE [LARGE SCALE GENOMIC DNA]</scope>
    <source>
        <strain evidence="8">NAU3</strain>
        <tissue evidence="8">Gut</tissue>
    </source>
</reference>
<dbReference type="NCBIfam" id="NF041083">
    <property type="entry name" value="thermosome_beta"/>
    <property type="match status" value="1"/>
</dbReference>
<dbReference type="PANTHER" id="PTHR11353">
    <property type="entry name" value="CHAPERONIN"/>
    <property type="match status" value="1"/>
</dbReference>
<evidence type="ECO:0000256" key="1">
    <source>
        <dbReference type="ARBA" id="ARBA00004496"/>
    </source>
</evidence>
<gene>
    <name evidence="8" type="ORF">BLNAU_15800</name>
</gene>
<proteinExistence type="inferred from homology"/>
<dbReference type="Gene3D" id="3.50.7.10">
    <property type="entry name" value="GroEL"/>
    <property type="match status" value="1"/>
</dbReference>
<dbReference type="InterPro" id="IPR027409">
    <property type="entry name" value="GroEL-like_apical_dom_sf"/>
</dbReference>
<dbReference type="Proteomes" id="UP001281761">
    <property type="component" value="Unassembled WGS sequence"/>
</dbReference>
<dbReference type="Pfam" id="PF00118">
    <property type="entry name" value="Cpn60_TCP1"/>
    <property type="match status" value="1"/>
</dbReference>
<dbReference type="EMBL" id="JARBJD010000159">
    <property type="protein sequence ID" value="KAK2949318.1"/>
    <property type="molecule type" value="Genomic_DNA"/>
</dbReference>
<comment type="similarity">
    <text evidence="2 7">Belongs to the TCP-1 chaperonin family.</text>
</comment>